<evidence type="ECO:0000256" key="1">
    <source>
        <dbReference type="SAM" id="SignalP"/>
    </source>
</evidence>
<accession>A0ABQ1HLX4</accession>
<dbReference type="SUPFAM" id="SSF53474">
    <property type="entry name" value="alpha/beta-Hydrolases"/>
    <property type="match status" value="1"/>
</dbReference>
<dbReference type="InterPro" id="IPR029058">
    <property type="entry name" value="AB_hydrolase_fold"/>
</dbReference>
<sequence length="536" mass="61037">MVKVKKIYYLIFCFSLFCLNSYAQVWQWSIPVKGMISDETKQHPQAYLWIPENCKQVKGIIFGQHNMIEEGILEHAYFRKVMAELGFAEVWVTPVVSWMYDTTKGEDKIISEMFQELANISGYQELANAPIVPIGHSAMASFPWNFAAFNPQRTLALVSIHGDAPQTNLTGSGKPNPDWGNRNIDGIPSLFIMGEYEWWEKRIEPAYAYIQKHPKSVITLFADAGHGHFDYSDAMVKYVANYIREVAKRRLPAKNLFTEVPKLKPVKPESGWLMDKWSQDSIPQAKAASFAHFKGERKTASWVFDKNMAKNTEQFYAKSRGKKMQYIGLIQDGEIVQPDKSHANYALKFKPLQDGISFTLKAFFTDSLRLKPVSDFAKTPLSIDRICGPVKKINDSTFQIRFDKLGFNNSKRSNDIWLLAHNDGDAVYKCAVQQLHLRFPIKNQDGTPQQIDFAQINDIAIGIKKIALNAKSSAGTKVNYYVKEGPAYVEGNVLYFTKIPPRTHFPIKVTVVAWQYGIAGQLQSAEPVERCFWIKK</sequence>
<feature type="signal peptide" evidence="1">
    <location>
        <begin position="1"/>
        <end position="23"/>
    </location>
</feature>
<protein>
    <recommendedName>
        <fullName evidence="4">Alpha/beta hydrolase</fullName>
    </recommendedName>
</protein>
<organism evidence="2 3">
    <name type="scientific">Flavobacterium palustre</name>
    <dbReference type="NCBI Taxonomy" id="1476463"/>
    <lineage>
        <taxon>Bacteria</taxon>
        <taxon>Pseudomonadati</taxon>
        <taxon>Bacteroidota</taxon>
        <taxon>Flavobacteriia</taxon>
        <taxon>Flavobacteriales</taxon>
        <taxon>Flavobacteriaceae</taxon>
        <taxon>Flavobacterium</taxon>
    </lineage>
</organism>
<name>A0ABQ1HLX4_9FLAO</name>
<proteinExistence type="predicted"/>
<evidence type="ECO:0000313" key="2">
    <source>
        <dbReference type="EMBL" id="GGA82753.1"/>
    </source>
</evidence>
<evidence type="ECO:0008006" key="4">
    <source>
        <dbReference type="Google" id="ProtNLM"/>
    </source>
</evidence>
<keyword evidence="3" id="KW-1185">Reference proteome</keyword>
<gene>
    <name evidence="2" type="ORF">GCM10008015_24390</name>
</gene>
<evidence type="ECO:0000313" key="3">
    <source>
        <dbReference type="Proteomes" id="UP000658793"/>
    </source>
</evidence>
<reference evidence="3" key="1">
    <citation type="journal article" date="2019" name="Int. J. Syst. Evol. Microbiol.">
        <title>The Global Catalogue of Microorganisms (GCM) 10K type strain sequencing project: providing services to taxonomists for standard genome sequencing and annotation.</title>
        <authorList>
            <consortium name="The Broad Institute Genomics Platform"/>
            <consortium name="The Broad Institute Genome Sequencing Center for Infectious Disease"/>
            <person name="Wu L."/>
            <person name="Ma J."/>
        </authorList>
    </citation>
    <scope>NUCLEOTIDE SEQUENCE [LARGE SCALE GENOMIC DNA]</scope>
    <source>
        <strain evidence="3">CGMCC 1.12811</strain>
    </source>
</reference>
<comment type="caution">
    <text evidence="2">The sequence shown here is derived from an EMBL/GenBank/DDBJ whole genome shotgun (WGS) entry which is preliminary data.</text>
</comment>
<feature type="chain" id="PRO_5047123995" description="Alpha/beta hydrolase" evidence="1">
    <location>
        <begin position="24"/>
        <end position="536"/>
    </location>
</feature>
<dbReference type="Proteomes" id="UP000658793">
    <property type="component" value="Unassembled WGS sequence"/>
</dbReference>
<keyword evidence="1" id="KW-0732">Signal</keyword>
<dbReference type="EMBL" id="BMGA01000006">
    <property type="protein sequence ID" value="GGA82753.1"/>
    <property type="molecule type" value="Genomic_DNA"/>
</dbReference>
<dbReference type="Gene3D" id="3.40.50.1820">
    <property type="entry name" value="alpha/beta hydrolase"/>
    <property type="match status" value="1"/>
</dbReference>